<feature type="domain" description="DUF7151" evidence="3">
    <location>
        <begin position="189"/>
        <end position="232"/>
    </location>
</feature>
<dbReference type="EMBL" id="CP042467">
    <property type="protein sequence ID" value="QED28161.1"/>
    <property type="molecule type" value="Genomic_DNA"/>
</dbReference>
<accession>A0A5B8XSC0</accession>
<feature type="compositionally biased region" description="Low complexity" evidence="1">
    <location>
        <begin position="169"/>
        <end position="184"/>
    </location>
</feature>
<dbReference type="PROSITE" id="PS00018">
    <property type="entry name" value="EF_HAND_1"/>
    <property type="match status" value="2"/>
</dbReference>
<feature type="domain" description="DUF7151" evidence="3">
    <location>
        <begin position="39"/>
        <end position="83"/>
    </location>
</feature>
<dbReference type="KEGG" id="bbae:FRD01_13155"/>
<reference evidence="4 5" key="1">
    <citation type="submission" date="2019-08" db="EMBL/GenBank/DDBJ databases">
        <authorList>
            <person name="Liang Q."/>
        </authorList>
    </citation>
    <scope>NUCLEOTIDE SEQUENCE [LARGE SCALE GENOMIC DNA]</scope>
    <source>
        <strain evidence="4 5">V1718</strain>
    </source>
</reference>
<feature type="region of interest" description="Disordered" evidence="1">
    <location>
        <begin position="80"/>
        <end position="116"/>
    </location>
</feature>
<dbReference type="AlphaFoldDB" id="A0A5B8XSC0"/>
<feature type="chain" id="PRO_5022951255" description="DUF7151 domain-containing protein" evidence="2">
    <location>
        <begin position="25"/>
        <end position="504"/>
    </location>
</feature>
<feature type="region of interest" description="Disordered" evidence="1">
    <location>
        <begin position="164"/>
        <end position="184"/>
    </location>
</feature>
<evidence type="ECO:0000313" key="5">
    <source>
        <dbReference type="Proteomes" id="UP000321595"/>
    </source>
</evidence>
<dbReference type="InterPro" id="IPR018247">
    <property type="entry name" value="EF_Hand_1_Ca_BS"/>
</dbReference>
<name>A0A5B8XSC0_9DELT</name>
<dbReference type="Pfam" id="PF23657">
    <property type="entry name" value="DUF7151"/>
    <property type="match status" value="3"/>
</dbReference>
<organism evidence="4 5">
    <name type="scientific">Microvenator marinus</name>
    <dbReference type="NCBI Taxonomy" id="2600177"/>
    <lineage>
        <taxon>Bacteria</taxon>
        <taxon>Deltaproteobacteria</taxon>
        <taxon>Bradymonadales</taxon>
        <taxon>Microvenatoraceae</taxon>
        <taxon>Microvenator</taxon>
    </lineage>
</organism>
<dbReference type="RefSeq" id="WP_146960339.1">
    <property type="nucleotide sequence ID" value="NZ_CP042467.1"/>
</dbReference>
<dbReference type="OrthoDB" id="8832761at2"/>
<dbReference type="InterPro" id="IPR055575">
    <property type="entry name" value="DUF7151"/>
</dbReference>
<keyword evidence="5" id="KW-1185">Reference proteome</keyword>
<dbReference type="PANTHER" id="PTHR24637:SF421">
    <property type="entry name" value="CUTICLE COLLAGEN DPY-2"/>
    <property type="match status" value="1"/>
</dbReference>
<evidence type="ECO:0000259" key="3">
    <source>
        <dbReference type="Pfam" id="PF23657"/>
    </source>
</evidence>
<dbReference type="Proteomes" id="UP000321595">
    <property type="component" value="Chromosome"/>
</dbReference>
<proteinExistence type="predicted"/>
<protein>
    <recommendedName>
        <fullName evidence="3">DUF7151 domain-containing protein</fullName>
    </recommendedName>
</protein>
<feature type="domain" description="DUF7151" evidence="3">
    <location>
        <begin position="119"/>
        <end position="162"/>
    </location>
</feature>
<keyword evidence="2" id="KW-0732">Signal</keyword>
<evidence type="ECO:0000313" key="4">
    <source>
        <dbReference type="EMBL" id="QED28161.1"/>
    </source>
</evidence>
<gene>
    <name evidence="4" type="ORF">FRD01_13155</name>
</gene>
<feature type="compositionally biased region" description="Low complexity" evidence="1">
    <location>
        <begin position="85"/>
        <end position="115"/>
    </location>
</feature>
<dbReference type="PANTHER" id="PTHR24637">
    <property type="entry name" value="COLLAGEN"/>
    <property type="match status" value="1"/>
</dbReference>
<evidence type="ECO:0000256" key="1">
    <source>
        <dbReference type="SAM" id="MobiDB-lite"/>
    </source>
</evidence>
<evidence type="ECO:0000256" key="2">
    <source>
        <dbReference type="SAM" id="SignalP"/>
    </source>
</evidence>
<feature type="signal peptide" evidence="2">
    <location>
        <begin position="1"/>
        <end position="24"/>
    </location>
</feature>
<sequence length="504" mass="52401">MKHTPKMLSLITLLLCAACGGADGQDGQDRQNGADGQSTLFRTTPIEPGDTCPTGGSLIEFGVDTSQDGILGDEEVAESTTVCNGTDGTPGSDGTPGEDGSPGADGQDGAPGADGLTTLINITPEQAGANCVAGGQLIEAGADTDGSGTLEPTEVTSSAYICNGEEGMQGPPGQDGAPGQDGQDGADLLLEVINEPPGANCQFGGQRLIAGIDDNQDGALDTAEIDQSLYVCDSGLLLSEPAVSTVFDNHEQCYVFTNNLISTVWDNVSNQLLSGDFARNGYWKFAPGTSDWAASPDQDTATAWGRFVLVAGPRQIVGAPGSYVGHPASSYYVADIDATGTLSNQRSAIFSDGFTGSCHQISTSNDEFLCYDGAGVRHYTVVSGSANLTLNKVVPLSQQPVEINTFGTTFAWDGAYYYFAQDGRTSTSKNYLAYGSNGQIQGTYTVAGSGAINSPYFDWSVRRYSTHDGFGNRQEGTVYLGATVNSGSWDSHCFGPPSPYHVAP</sequence>
<feature type="region of interest" description="Disordered" evidence="1">
    <location>
        <begin position="23"/>
        <end position="51"/>
    </location>
</feature>